<gene>
    <name evidence="1" type="ORF">LJ656_09800</name>
</gene>
<proteinExistence type="predicted"/>
<accession>A0ABS8JSM8</accession>
<name>A0ABS8JSM8_9BURK</name>
<dbReference type="RefSeq" id="WP_230509123.1">
    <property type="nucleotide sequence ID" value="NZ_JAJITD010000004.1"/>
</dbReference>
<dbReference type="Proteomes" id="UP001431019">
    <property type="component" value="Unassembled WGS sequence"/>
</dbReference>
<protein>
    <submittedName>
        <fullName evidence="1">Uncharacterized protein</fullName>
    </submittedName>
</protein>
<organism evidence="1 2">
    <name type="scientific">Paraburkholderia sejongensis</name>
    <dbReference type="NCBI Taxonomy" id="2886946"/>
    <lineage>
        <taxon>Bacteria</taxon>
        <taxon>Pseudomonadati</taxon>
        <taxon>Pseudomonadota</taxon>
        <taxon>Betaproteobacteria</taxon>
        <taxon>Burkholderiales</taxon>
        <taxon>Burkholderiaceae</taxon>
        <taxon>Paraburkholderia</taxon>
    </lineage>
</organism>
<keyword evidence="2" id="KW-1185">Reference proteome</keyword>
<reference evidence="1 2" key="1">
    <citation type="submission" date="2021-11" db="EMBL/GenBank/DDBJ databases">
        <authorList>
            <person name="Oh E.-T."/>
            <person name="Kim S.-B."/>
        </authorList>
    </citation>
    <scope>NUCLEOTIDE SEQUENCE [LARGE SCALE GENOMIC DNA]</scope>
    <source>
        <strain evidence="1 2">MMS20-SJTR3</strain>
    </source>
</reference>
<evidence type="ECO:0000313" key="2">
    <source>
        <dbReference type="Proteomes" id="UP001431019"/>
    </source>
</evidence>
<evidence type="ECO:0000313" key="1">
    <source>
        <dbReference type="EMBL" id="MCC8392882.1"/>
    </source>
</evidence>
<dbReference type="EMBL" id="JAJITD010000004">
    <property type="protein sequence ID" value="MCC8392882.1"/>
    <property type="molecule type" value="Genomic_DNA"/>
</dbReference>
<comment type="caution">
    <text evidence="1">The sequence shown here is derived from an EMBL/GenBank/DDBJ whole genome shotgun (WGS) entry which is preliminary data.</text>
</comment>
<sequence>METKIINIEALRATSAPVPDLPAQFASLQPFASWALDTETARNVRRHAATMDEIRAFVAAMLPEMERIFAWLERFDMNALPPDARALMCLTLSLAEVAPAVEFYQQQAVVDGFDPRRFVADEAFVMSPAL</sequence>